<dbReference type="Proteomes" id="UP001431313">
    <property type="component" value="Unassembled WGS sequence"/>
</dbReference>
<dbReference type="EMBL" id="JANUGQ010000029">
    <property type="protein sequence ID" value="MCS0639046.1"/>
    <property type="molecule type" value="Genomic_DNA"/>
</dbReference>
<feature type="region of interest" description="Disordered" evidence="1">
    <location>
        <begin position="47"/>
        <end position="92"/>
    </location>
</feature>
<comment type="caution">
    <text evidence="2">The sequence shown here is derived from an EMBL/GenBank/DDBJ whole genome shotgun (WGS) entry which is preliminary data.</text>
</comment>
<name>A0ABT2CQT8_9ACTN</name>
<keyword evidence="3" id="KW-1185">Reference proteome</keyword>
<evidence type="ECO:0000313" key="3">
    <source>
        <dbReference type="Proteomes" id="UP001431313"/>
    </source>
</evidence>
<evidence type="ECO:0000256" key="1">
    <source>
        <dbReference type="SAM" id="MobiDB-lite"/>
    </source>
</evidence>
<evidence type="ECO:0000313" key="2">
    <source>
        <dbReference type="EMBL" id="MCS0639046.1"/>
    </source>
</evidence>
<reference evidence="2" key="1">
    <citation type="submission" date="2022-08" db="EMBL/GenBank/DDBJ databases">
        <authorList>
            <person name="Somphong A."/>
            <person name="Phongsopitanun W."/>
        </authorList>
    </citation>
    <scope>NUCLEOTIDE SEQUENCE</scope>
    <source>
        <strain evidence="2">LP05-1</strain>
    </source>
</reference>
<accession>A0ABT2CQT8</accession>
<dbReference type="RefSeq" id="WP_258790352.1">
    <property type="nucleotide sequence ID" value="NZ_JANUGQ010000029.1"/>
</dbReference>
<feature type="compositionally biased region" description="Low complexity" evidence="1">
    <location>
        <begin position="59"/>
        <end position="70"/>
    </location>
</feature>
<proteinExistence type="predicted"/>
<organism evidence="2 3">
    <name type="scientific">Streptomyces pyxinae</name>
    <dbReference type="NCBI Taxonomy" id="2970734"/>
    <lineage>
        <taxon>Bacteria</taxon>
        <taxon>Bacillati</taxon>
        <taxon>Actinomycetota</taxon>
        <taxon>Actinomycetes</taxon>
        <taxon>Kitasatosporales</taxon>
        <taxon>Streptomycetaceae</taxon>
        <taxon>Streptomyces</taxon>
    </lineage>
</organism>
<protein>
    <submittedName>
        <fullName evidence="2">Uncharacterized protein</fullName>
    </submittedName>
</protein>
<sequence>MNATQQHMIDLYRAAQRGETPPPPPGQGDLAALRSVREYRRFRRVLAGRPAGPSARRPGTAGSGTTVAAGAGFGSGAPRGWWPRLRARRTAG</sequence>
<gene>
    <name evidence="2" type="ORF">NX801_26045</name>
</gene>